<dbReference type="VEuPathDB" id="FungiDB:BO71DRAFT_391677"/>
<dbReference type="OrthoDB" id="191139at2759"/>
<dbReference type="SUPFAM" id="SSF51735">
    <property type="entry name" value="NAD(P)-binding Rossmann-fold domains"/>
    <property type="match status" value="1"/>
</dbReference>
<dbReference type="PRINTS" id="PR00081">
    <property type="entry name" value="GDHRDH"/>
</dbReference>
<dbReference type="GO" id="GO:0016491">
    <property type="term" value="F:oxidoreductase activity"/>
    <property type="evidence" value="ECO:0007669"/>
    <property type="project" value="UniProtKB-KW"/>
</dbReference>
<keyword evidence="4" id="KW-1185">Reference proteome</keyword>
<evidence type="ECO:0000313" key="3">
    <source>
        <dbReference type="EMBL" id="PYH88399.1"/>
    </source>
</evidence>
<dbReference type="PANTHER" id="PTHR43157">
    <property type="entry name" value="PHOSPHATIDYLINOSITOL-GLYCAN BIOSYNTHESIS CLASS F PROTEIN-RELATED"/>
    <property type="match status" value="1"/>
</dbReference>
<evidence type="ECO:0000313" key="4">
    <source>
        <dbReference type="Proteomes" id="UP000247810"/>
    </source>
</evidence>
<protein>
    <submittedName>
        <fullName evidence="3">NAD(P)-binding protein</fullName>
    </submittedName>
</protein>
<dbReference type="STRING" id="1448320.A0A319CV01"/>
<name>A0A319CV01_9EURO</name>
<comment type="similarity">
    <text evidence="1">Belongs to the short-chain dehydrogenases/reductases (SDR) family.</text>
</comment>
<reference evidence="3 4" key="1">
    <citation type="submission" date="2018-02" db="EMBL/GenBank/DDBJ databases">
        <title>The genomes of Aspergillus section Nigri reveals drivers in fungal speciation.</title>
        <authorList>
            <consortium name="DOE Joint Genome Institute"/>
            <person name="Vesth T.C."/>
            <person name="Nybo J."/>
            <person name="Theobald S."/>
            <person name="Brandl J."/>
            <person name="Frisvad J.C."/>
            <person name="Nielsen K.F."/>
            <person name="Lyhne E.K."/>
            <person name="Kogle M.E."/>
            <person name="Kuo A."/>
            <person name="Riley R."/>
            <person name="Clum A."/>
            <person name="Nolan M."/>
            <person name="Lipzen A."/>
            <person name="Salamov A."/>
            <person name="Henrissat B."/>
            <person name="Wiebenga A."/>
            <person name="De vries R.P."/>
            <person name="Grigoriev I.V."/>
            <person name="Mortensen U.H."/>
            <person name="Andersen M.R."/>
            <person name="Baker S.E."/>
        </authorList>
    </citation>
    <scope>NUCLEOTIDE SEQUENCE [LARGE SCALE GENOMIC DNA]</scope>
    <source>
        <strain evidence="3 4">CBS 707.79</strain>
    </source>
</reference>
<evidence type="ECO:0000256" key="1">
    <source>
        <dbReference type="ARBA" id="ARBA00006484"/>
    </source>
</evidence>
<dbReference type="Proteomes" id="UP000247810">
    <property type="component" value="Unassembled WGS sequence"/>
</dbReference>
<dbReference type="Pfam" id="PF00106">
    <property type="entry name" value="adh_short"/>
    <property type="match status" value="1"/>
</dbReference>
<dbReference type="AlphaFoldDB" id="A0A319CV01"/>
<sequence length="350" mass="38204">MATFDITPEKQASIPRFFYHQLTFKPALVHDVSLQGQTAIVTGSNTGIGFETSRQLLDLGLSKLILAVRDEAKGNAAREQLLSSQATDETTTTTANIEVWPLDLSEYASVQAFAERCASLPHLHLVVLNAGIAPATRVFNAQTGHDQIVQVNYLSTALLAILLVPVLQAKRDSQGGVSRMTIVSSEVAAWTDFRERHRPPPLLKALDDNDAKVDMLDRMMVSKLLGQMFLAELVRRVPASAVVINAVSPGSVHDSQFNREHDRTFSGAIAKIFMRRVAFTAAVGARLVADAAVRHGEETHGQFLSFQKVVPMAPMVYNTEGKKVAAQLWQETMAELSFAGVEDILSGVQK</sequence>
<dbReference type="EMBL" id="KZ826098">
    <property type="protein sequence ID" value="PYH88399.1"/>
    <property type="molecule type" value="Genomic_DNA"/>
</dbReference>
<evidence type="ECO:0000256" key="2">
    <source>
        <dbReference type="ARBA" id="ARBA00023002"/>
    </source>
</evidence>
<dbReference type="PANTHER" id="PTHR43157:SF31">
    <property type="entry name" value="PHOSPHATIDYLINOSITOL-GLYCAN BIOSYNTHESIS CLASS F PROTEIN"/>
    <property type="match status" value="1"/>
</dbReference>
<dbReference type="InterPro" id="IPR002347">
    <property type="entry name" value="SDR_fam"/>
</dbReference>
<keyword evidence="2" id="KW-0560">Oxidoreductase</keyword>
<dbReference type="Gene3D" id="3.40.50.720">
    <property type="entry name" value="NAD(P)-binding Rossmann-like Domain"/>
    <property type="match status" value="1"/>
</dbReference>
<accession>A0A319CV01</accession>
<gene>
    <name evidence="3" type="ORF">BO71DRAFT_391677</name>
</gene>
<proteinExistence type="inferred from homology"/>
<dbReference type="InterPro" id="IPR036291">
    <property type="entry name" value="NAD(P)-bd_dom_sf"/>
</dbReference>
<organism evidence="3 4">
    <name type="scientific">Aspergillus ellipticus CBS 707.79</name>
    <dbReference type="NCBI Taxonomy" id="1448320"/>
    <lineage>
        <taxon>Eukaryota</taxon>
        <taxon>Fungi</taxon>
        <taxon>Dikarya</taxon>
        <taxon>Ascomycota</taxon>
        <taxon>Pezizomycotina</taxon>
        <taxon>Eurotiomycetes</taxon>
        <taxon>Eurotiomycetidae</taxon>
        <taxon>Eurotiales</taxon>
        <taxon>Aspergillaceae</taxon>
        <taxon>Aspergillus</taxon>
        <taxon>Aspergillus subgen. Circumdati</taxon>
    </lineage>
</organism>